<sequence>MLPSGLHSGVLYLANPNSPKEPEAIHSRQRVVEDGEGRQCGVVLWKPTIMSTVPERFKLLVVLTIQVDQLIHLLSVCRLPWIRPMTVVPSANFRSSTDISTEVQSGKRTHPFGHQC</sequence>
<reference evidence="1 2" key="1">
    <citation type="submission" date="2021-06" db="EMBL/GenBank/DDBJ databases">
        <authorList>
            <person name="Palmer J.M."/>
        </authorList>
    </citation>
    <scope>NUCLEOTIDE SEQUENCE [LARGE SCALE GENOMIC DNA]</scope>
    <source>
        <strain evidence="1 2">AS_MEX2019</strain>
        <tissue evidence="1">Muscle</tissue>
    </source>
</reference>
<evidence type="ECO:0000313" key="1">
    <source>
        <dbReference type="EMBL" id="MEQ2282824.1"/>
    </source>
</evidence>
<accession>A0ABV0XMX4</accession>
<comment type="caution">
    <text evidence="1">The sequence shown here is derived from an EMBL/GenBank/DDBJ whole genome shotgun (WGS) entry which is preliminary data.</text>
</comment>
<evidence type="ECO:0000313" key="2">
    <source>
        <dbReference type="Proteomes" id="UP001469553"/>
    </source>
</evidence>
<dbReference type="EMBL" id="JAHRIP010009611">
    <property type="protein sequence ID" value="MEQ2282824.1"/>
    <property type="molecule type" value="Genomic_DNA"/>
</dbReference>
<name>A0ABV0XMX4_9TELE</name>
<gene>
    <name evidence="1" type="ORF">AMECASPLE_004770</name>
</gene>
<keyword evidence="2" id="KW-1185">Reference proteome</keyword>
<dbReference type="Proteomes" id="UP001469553">
    <property type="component" value="Unassembled WGS sequence"/>
</dbReference>
<protein>
    <submittedName>
        <fullName evidence="1">Uncharacterized protein</fullName>
    </submittedName>
</protein>
<organism evidence="1 2">
    <name type="scientific">Ameca splendens</name>
    <dbReference type="NCBI Taxonomy" id="208324"/>
    <lineage>
        <taxon>Eukaryota</taxon>
        <taxon>Metazoa</taxon>
        <taxon>Chordata</taxon>
        <taxon>Craniata</taxon>
        <taxon>Vertebrata</taxon>
        <taxon>Euteleostomi</taxon>
        <taxon>Actinopterygii</taxon>
        <taxon>Neopterygii</taxon>
        <taxon>Teleostei</taxon>
        <taxon>Neoteleostei</taxon>
        <taxon>Acanthomorphata</taxon>
        <taxon>Ovalentaria</taxon>
        <taxon>Atherinomorphae</taxon>
        <taxon>Cyprinodontiformes</taxon>
        <taxon>Goodeidae</taxon>
        <taxon>Ameca</taxon>
    </lineage>
</organism>
<proteinExistence type="predicted"/>